<evidence type="ECO:0000313" key="2">
    <source>
        <dbReference type="Proteomes" id="UP001164761"/>
    </source>
</evidence>
<organism evidence="1 2">
    <name type="scientific">Alicyclobacillus fastidiosus</name>
    <dbReference type="NCBI Taxonomy" id="392011"/>
    <lineage>
        <taxon>Bacteria</taxon>
        <taxon>Bacillati</taxon>
        <taxon>Bacillota</taxon>
        <taxon>Bacilli</taxon>
        <taxon>Bacillales</taxon>
        <taxon>Alicyclobacillaceae</taxon>
        <taxon>Alicyclobacillus</taxon>
    </lineage>
</organism>
<name>A0ABY6ZHY6_9BACL</name>
<proteinExistence type="predicted"/>
<keyword evidence="2" id="KW-1185">Reference proteome</keyword>
<gene>
    <name evidence="1" type="ORF">NZD89_03265</name>
</gene>
<reference evidence="1" key="1">
    <citation type="submission" date="2022-08" db="EMBL/GenBank/DDBJ databases">
        <title>Alicyclobacillus fastidiosus DSM 17978, complete genome.</title>
        <authorList>
            <person name="Wang Q."/>
            <person name="Cai R."/>
            <person name="Wang Z."/>
        </authorList>
    </citation>
    <scope>NUCLEOTIDE SEQUENCE</scope>
    <source>
        <strain evidence="1">DSM 17978</strain>
    </source>
</reference>
<protein>
    <recommendedName>
        <fullName evidence="3">PadR family transcriptional regulator</fullName>
    </recommendedName>
</protein>
<evidence type="ECO:0008006" key="3">
    <source>
        <dbReference type="Google" id="ProtNLM"/>
    </source>
</evidence>
<dbReference type="EMBL" id="CP104067">
    <property type="protein sequence ID" value="WAH42523.1"/>
    <property type="molecule type" value="Genomic_DNA"/>
</dbReference>
<sequence>MDSYPYRPWTVGHPVQQDILQKRQEVLQEKLDYYRHIEKTHQQNLFVIEVIRFQKSQVEHELAWIANLKHK</sequence>
<accession>A0ABY6ZHY6</accession>
<evidence type="ECO:0000313" key="1">
    <source>
        <dbReference type="EMBL" id="WAH42523.1"/>
    </source>
</evidence>
<dbReference type="RefSeq" id="WP_268006395.1">
    <property type="nucleotide sequence ID" value="NZ_BSUT01000001.1"/>
</dbReference>
<dbReference type="Proteomes" id="UP001164761">
    <property type="component" value="Chromosome"/>
</dbReference>